<evidence type="ECO:0000313" key="2">
    <source>
        <dbReference type="Proteomes" id="UP001168540"/>
    </source>
</evidence>
<reference evidence="1" key="1">
    <citation type="submission" date="2023-06" db="EMBL/GenBank/DDBJ databases">
        <authorList>
            <person name="Zhang S."/>
        </authorList>
    </citation>
    <scope>NUCLEOTIDE SEQUENCE</scope>
    <source>
        <strain evidence="1">SG2303</strain>
    </source>
</reference>
<dbReference type="Proteomes" id="UP001168540">
    <property type="component" value="Unassembled WGS sequence"/>
</dbReference>
<accession>A0ABT7XSK8</accession>
<keyword evidence="2" id="KW-1185">Reference proteome</keyword>
<organism evidence="1 2">
    <name type="scientific">Crenobacter oryzisoli</name>
    <dbReference type="NCBI Taxonomy" id="3056844"/>
    <lineage>
        <taxon>Bacteria</taxon>
        <taxon>Pseudomonadati</taxon>
        <taxon>Pseudomonadota</taxon>
        <taxon>Betaproteobacteria</taxon>
        <taxon>Neisseriales</taxon>
        <taxon>Neisseriaceae</taxon>
        <taxon>Crenobacter</taxon>
    </lineage>
</organism>
<dbReference type="InterPro" id="IPR036909">
    <property type="entry name" value="Cyt_c-like_dom_sf"/>
</dbReference>
<dbReference type="PANTHER" id="PTHR11961">
    <property type="entry name" value="CYTOCHROME C"/>
    <property type="match status" value="1"/>
</dbReference>
<comment type="caution">
    <text evidence="1">The sequence shown here is derived from an EMBL/GenBank/DDBJ whole genome shotgun (WGS) entry which is preliminary data.</text>
</comment>
<gene>
    <name evidence="1" type="ORF">QU481_17735</name>
</gene>
<dbReference type="RefSeq" id="WP_289831352.1">
    <property type="nucleotide sequence ID" value="NZ_JAUEDK010000040.1"/>
</dbReference>
<dbReference type="EMBL" id="JAUEDK010000040">
    <property type="protein sequence ID" value="MDN0076703.1"/>
    <property type="molecule type" value="Genomic_DNA"/>
</dbReference>
<evidence type="ECO:0008006" key="3">
    <source>
        <dbReference type="Google" id="ProtNLM"/>
    </source>
</evidence>
<protein>
    <recommendedName>
        <fullName evidence="3">Cytochrome c domain-containing protein</fullName>
    </recommendedName>
</protein>
<dbReference type="PRINTS" id="PR00604">
    <property type="entry name" value="CYTCHRMECIAB"/>
</dbReference>
<sequence>MMSSVPGFAYSDAMKYSGIVWDEETLDRFLADPLKRVLGTAMGYGGIKSSKERADLIAYLKQAGRSEACSRASSGDPSGSPSPH</sequence>
<name>A0ABT7XSK8_9NEIS</name>
<dbReference type="InterPro" id="IPR002327">
    <property type="entry name" value="Cyt_c_1A/1B"/>
</dbReference>
<evidence type="ECO:0000313" key="1">
    <source>
        <dbReference type="EMBL" id="MDN0076703.1"/>
    </source>
</evidence>
<dbReference type="SUPFAM" id="SSF46626">
    <property type="entry name" value="Cytochrome c"/>
    <property type="match status" value="1"/>
</dbReference>
<proteinExistence type="predicted"/>
<dbReference type="Gene3D" id="1.10.760.10">
    <property type="entry name" value="Cytochrome c-like domain"/>
    <property type="match status" value="1"/>
</dbReference>